<evidence type="ECO:0000259" key="7">
    <source>
        <dbReference type="Pfam" id="PF20877"/>
    </source>
</evidence>
<feature type="domain" description="Anoctamin transmembrane" evidence="6">
    <location>
        <begin position="208"/>
        <end position="665"/>
    </location>
</feature>
<keyword evidence="2 5" id="KW-0812">Transmembrane</keyword>
<organism evidence="8 9">
    <name type="scientific">Aspergillus flavus (strain ATCC 200026 / FGSC A1120 / IAM 13836 / NRRL 3357 / JCM 12722 / SRRC 167)</name>
    <dbReference type="NCBI Taxonomy" id="332952"/>
    <lineage>
        <taxon>Eukaryota</taxon>
        <taxon>Fungi</taxon>
        <taxon>Dikarya</taxon>
        <taxon>Ascomycota</taxon>
        <taxon>Pezizomycotina</taxon>
        <taxon>Eurotiomycetes</taxon>
        <taxon>Eurotiomycetidae</taxon>
        <taxon>Eurotiales</taxon>
        <taxon>Aspergillaceae</taxon>
        <taxon>Aspergillus</taxon>
        <taxon>Aspergillus subgen. Circumdati</taxon>
    </lineage>
</organism>
<dbReference type="Pfam" id="PF04547">
    <property type="entry name" value="Anoctamin"/>
    <property type="match status" value="1"/>
</dbReference>
<feature type="transmembrane region" description="Helical" evidence="5">
    <location>
        <begin position="400"/>
        <end position="421"/>
    </location>
</feature>
<dbReference type="VEuPathDB" id="FungiDB:AFLA_007528"/>
<dbReference type="InterPro" id="IPR049452">
    <property type="entry name" value="Anoctamin_TM"/>
</dbReference>
<reference evidence="9" key="1">
    <citation type="journal article" date="2021" name="G3 (Bethesda)">
        <title>Chromosome assembled and annotated genome sequence of Aspergillus flavus NRRL 3357.</title>
        <authorList>
            <person name="Skerker J.M."/>
            <person name="Pianalto K.M."/>
            <person name="Mondo S.J."/>
            <person name="Yang K."/>
            <person name="Arkin A.P."/>
            <person name="Keller N.P."/>
            <person name="Grigoriev I.V."/>
            <person name="Louise Glass N.L."/>
        </authorList>
    </citation>
    <scope>NUCLEOTIDE SEQUENCE [LARGE SCALE GENOMIC DNA]</scope>
    <source>
        <strain evidence="9">ATCC 200026 / FGSC A1120 / IAM 13836 / NRRL 3357 / JCM 12722 / SRRC 167</strain>
    </source>
</reference>
<name>A0A7U2MWP2_ASPFN</name>
<feature type="transmembrane region" description="Helical" evidence="5">
    <location>
        <begin position="239"/>
        <end position="260"/>
    </location>
</feature>
<dbReference type="Pfam" id="PF20877">
    <property type="entry name" value="Anoctamin_N"/>
    <property type="match status" value="1"/>
</dbReference>
<keyword evidence="3 5" id="KW-1133">Transmembrane helix</keyword>
<evidence type="ECO:0000313" key="8">
    <source>
        <dbReference type="EMBL" id="QRD91253.1"/>
    </source>
</evidence>
<dbReference type="InterPro" id="IPR007632">
    <property type="entry name" value="Anoctamin"/>
</dbReference>
<feature type="transmembrane region" description="Helical" evidence="5">
    <location>
        <begin position="352"/>
        <end position="368"/>
    </location>
</feature>
<feature type="transmembrane region" description="Helical" evidence="5">
    <location>
        <begin position="210"/>
        <end position="233"/>
    </location>
</feature>
<dbReference type="PANTHER" id="PTHR12308">
    <property type="entry name" value="ANOCTAMIN"/>
    <property type="match status" value="1"/>
</dbReference>
<accession>A0A7U2MWP2</accession>
<evidence type="ECO:0000256" key="1">
    <source>
        <dbReference type="ARBA" id="ARBA00004141"/>
    </source>
</evidence>
<gene>
    <name evidence="8" type="ORF">F9C07_5306</name>
</gene>
<keyword evidence="4 5" id="KW-0472">Membrane</keyword>
<evidence type="ECO:0000259" key="6">
    <source>
        <dbReference type="Pfam" id="PF04547"/>
    </source>
</evidence>
<evidence type="ECO:0000256" key="3">
    <source>
        <dbReference type="ARBA" id="ARBA00022989"/>
    </source>
</evidence>
<proteinExistence type="predicted"/>
<dbReference type="EMBL" id="CP044617">
    <property type="protein sequence ID" value="QRD91253.1"/>
    <property type="molecule type" value="Genomic_DNA"/>
</dbReference>
<sequence>MNLLLYLLAQHPSVDMGLLTGSRQLDAADAHNFGVDWVIHYQFEDTEMLKAIEEFRTLIKDLQDAKLQVQVRPGYGASLLLCIRVPRDHLGNMVYKSRVKDWLYGIIHELPIGDEHTSIDSETPAEELRSVYHAVTWSKALGGAGVTAQLGPWKNVASTFPLHDPTANAKLLRKWSHTLLLNAEDLDAIRALYGEKVSPDYIRLVYDANVAYYFAFIQCYSTFLVFPAAWGIFTWLYLGPYSITSALVNCLWCIVFVEYWKIRETDLSLRWNVRGVGALKVNRPQYVWDKEVRDSVTGETVRVFPAHKQFLRQLLLLPFASIAGLALGSLIVVTFAMEILISEVYTGPFKEYLEFLPTVLFSLSLPWINDTLTDMATKLTDYENYRTQDQYDIAQTTKTFVMNFITSFLPTILTAFVYVPFGARLLPYLDVIRVGKLATAFDTRRVHIDPSRLQQEVIYLSVMGQVMSFGEEIVLPYVKRVVMQKWRDYRQKNVPAGQGRRNSYRTDQLLNDSPAEASFLSRVRNETEADEYNVHDDTLEMCVQYGYLALFGASWPLVPLGFLLNNWLELRGDFFKLSLECQRPPPIRADSIGPSLQGLEILTWLGTLSTAAIVYLYRGNMADVRLSTLLLILLAAEWAYLGLRFVVRTAVEKIATGSLRKEAAKRYALRKNYLDSLTRSTSPKGRQRVRFEDRVNVYTTGTDVRTNSQEFLHPGHHETSSEQRFWSCATQDTADAGVRLIKALCMGDRVQSENKSEKIKKCA</sequence>
<evidence type="ECO:0000256" key="4">
    <source>
        <dbReference type="ARBA" id="ARBA00023136"/>
    </source>
</evidence>
<feature type="transmembrane region" description="Helical" evidence="5">
    <location>
        <begin position="314"/>
        <end position="340"/>
    </location>
</feature>
<feature type="domain" description="Anoctamin alpha-beta plait" evidence="7">
    <location>
        <begin position="34"/>
        <end position="156"/>
    </location>
</feature>
<dbReference type="Proteomes" id="UP000596276">
    <property type="component" value="Chromosome 7"/>
</dbReference>
<dbReference type="InterPro" id="IPR049456">
    <property type="entry name" value="Anoctamin_N_fung"/>
</dbReference>
<dbReference type="PANTHER" id="PTHR12308:SF77">
    <property type="entry name" value="MEMBRANE STRESS RESPONSE PROTEIN (IST2), PUTATIVE (AFU_ORTHOLOGUE AFUA_4G03330)-RELATED"/>
    <property type="match status" value="1"/>
</dbReference>
<keyword evidence="9" id="KW-1185">Reference proteome</keyword>
<dbReference type="GO" id="GO:0032541">
    <property type="term" value="C:cortical endoplasmic reticulum"/>
    <property type="evidence" value="ECO:0007669"/>
    <property type="project" value="TreeGrafter"/>
</dbReference>
<dbReference type="GO" id="GO:0016020">
    <property type="term" value="C:membrane"/>
    <property type="evidence" value="ECO:0007669"/>
    <property type="project" value="UniProtKB-SubCell"/>
</dbReference>
<dbReference type="AlphaFoldDB" id="A0A7U2MWP2"/>
<dbReference type="OMA" id="YENHRTA"/>
<evidence type="ECO:0000313" key="9">
    <source>
        <dbReference type="Proteomes" id="UP000596276"/>
    </source>
</evidence>
<comment type="subcellular location">
    <subcellularLocation>
        <location evidence="1">Membrane</location>
        <topology evidence="1">Multi-pass membrane protein</topology>
    </subcellularLocation>
</comment>
<dbReference type="GO" id="GO:0005254">
    <property type="term" value="F:chloride channel activity"/>
    <property type="evidence" value="ECO:0007669"/>
    <property type="project" value="TreeGrafter"/>
</dbReference>
<evidence type="ECO:0000256" key="5">
    <source>
        <dbReference type="SAM" id="Phobius"/>
    </source>
</evidence>
<protein>
    <submittedName>
        <fullName evidence="8">Plasma membrane stress response protein</fullName>
    </submittedName>
</protein>
<dbReference type="VEuPathDB" id="FungiDB:F9C07_5306"/>
<evidence type="ECO:0000256" key="2">
    <source>
        <dbReference type="ARBA" id="ARBA00022692"/>
    </source>
</evidence>